<evidence type="ECO:0000313" key="1">
    <source>
        <dbReference type="EMBL" id="MBR8644236.1"/>
    </source>
</evidence>
<reference evidence="1" key="1">
    <citation type="submission" date="2021-04" db="EMBL/GenBank/DDBJ databases">
        <title>Whole genome sequencing of Enterococci isolates from hospitalized patients.</title>
        <authorList>
            <person name="Ogoti B.M."/>
            <person name="Onyambu F.G."/>
        </authorList>
    </citation>
    <scope>NUCLEOTIDE SEQUENCE</scope>
    <source>
        <strain evidence="1">242</strain>
    </source>
</reference>
<evidence type="ECO:0000313" key="2">
    <source>
        <dbReference type="Proteomes" id="UP000680045"/>
    </source>
</evidence>
<protein>
    <submittedName>
        <fullName evidence="1">Uncharacterized protein</fullName>
    </submittedName>
</protein>
<organism evidence="1 2">
    <name type="scientific">Peribacillus frigoritolerans</name>
    <dbReference type="NCBI Taxonomy" id="450367"/>
    <lineage>
        <taxon>Bacteria</taxon>
        <taxon>Bacillati</taxon>
        <taxon>Bacillota</taxon>
        <taxon>Bacilli</taxon>
        <taxon>Bacillales</taxon>
        <taxon>Bacillaceae</taxon>
        <taxon>Peribacillus</taxon>
    </lineage>
</organism>
<comment type="caution">
    <text evidence="1">The sequence shown here is derived from an EMBL/GenBank/DDBJ whole genome shotgun (WGS) entry which is preliminary data.</text>
</comment>
<name>A0A941J713_9BACI</name>
<dbReference type="EMBL" id="JAGTPW010000006">
    <property type="protein sequence ID" value="MBR8644236.1"/>
    <property type="molecule type" value="Genomic_DNA"/>
</dbReference>
<dbReference type="AlphaFoldDB" id="A0A941J713"/>
<dbReference type="Proteomes" id="UP000680045">
    <property type="component" value="Unassembled WGS sequence"/>
</dbReference>
<sequence length="82" mass="9716">MSKALNTWQGMTKEEVEKYWKEGIGFEMAHYDSNMEMDKEIDTKEKLLKKLIISAKHTKDEMKDLIDLPDSAFEIIYSRNKK</sequence>
<proteinExistence type="predicted"/>
<gene>
    <name evidence="1" type="ORF">KEH51_05125</name>
</gene>
<accession>A0A941J713</accession>